<dbReference type="Gene3D" id="3.40.630.10">
    <property type="entry name" value="Zn peptidases"/>
    <property type="match status" value="1"/>
</dbReference>
<evidence type="ECO:0000256" key="8">
    <source>
        <dbReference type="ARBA" id="ARBA00022723"/>
    </source>
</evidence>
<dbReference type="EMBL" id="LVYV01000056">
    <property type="protein sequence ID" value="KZD20433.1"/>
    <property type="molecule type" value="Genomic_DNA"/>
</dbReference>
<keyword evidence="10" id="KW-0862">Zinc</keyword>
<dbReference type="PANTHER" id="PTHR43808:SF8">
    <property type="entry name" value="PEPTIDASE M20 DIMERISATION DOMAIN-CONTAINING PROTEIN"/>
    <property type="match status" value="1"/>
</dbReference>
<sequence length="385" mass="40959">MTDRDSPLVKLSEDRMNSVELAQALVRFDSLNPPGREKDCAGYIADLLRDAGLAVTAYEFAPERPSIVARLSGTEALKPLVFTGHIDVVPLGEKPWSAPPFAAEIREGKLIGRGASDMKAGVAAFIVAAVEAAKKGRLKRGITLVITAGEETGCEGAFHLAREGALGGAELLIVAEPTSNLPIIAHKGSIRLRITATGKTAHSSMPELGENAVYKVASWVGLIEALKFPEHEHPLLGRTTASVTTIFGGQNINSVPDSAGFTVDFRTVPAHDHQVLIADIQERLGAEASIQLVTDFKGFATAPDEPAIEPLMDILAARLGAPAVPAGAPYFTDASALVPGFNNVPTVVIGPGEAAQCHQTDEFCYVERIDEAFHIYTQLIDRICR</sequence>
<evidence type="ECO:0000256" key="9">
    <source>
        <dbReference type="ARBA" id="ARBA00022801"/>
    </source>
</evidence>
<dbReference type="InterPro" id="IPR050072">
    <property type="entry name" value="Peptidase_M20A"/>
</dbReference>
<dbReference type="AlphaFoldDB" id="A0A163X593"/>
<dbReference type="Pfam" id="PF01546">
    <property type="entry name" value="Peptidase_M20"/>
    <property type="match status" value="1"/>
</dbReference>
<evidence type="ECO:0000313" key="15">
    <source>
        <dbReference type="Proteomes" id="UP000076574"/>
    </source>
</evidence>
<gene>
    <name evidence="14" type="ORF">A4A58_19605</name>
</gene>
<dbReference type="EC" id="3.5.1.18" evidence="5"/>
<evidence type="ECO:0000256" key="1">
    <source>
        <dbReference type="ARBA" id="ARBA00001941"/>
    </source>
</evidence>
<evidence type="ECO:0000256" key="6">
    <source>
        <dbReference type="ARBA" id="ARBA00016853"/>
    </source>
</evidence>
<organism evidence="14 15">
    <name type="scientific">Tardiphaga robiniae</name>
    <dbReference type="NCBI Taxonomy" id="943830"/>
    <lineage>
        <taxon>Bacteria</taxon>
        <taxon>Pseudomonadati</taxon>
        <taxon>Pseudomonadota</taxon>
        <taxon>Alphaproteobacteria</taxon>
        <taxon>Hyphomicrobiales</taxon>
        <taxon>Nitrobacteraceae</taxon>
        <taxon>Tardiphaga</taxon>
    </lineage>
</organism>
<dbReference type="SUPFAM" id="SSF55031">
    <property type="entry name" value="Bacterial exopeptidase dimerisation domain"/>
    <property type="match status" value="1"/>
</dbReference>
<comment type="cofactor">
    <cofactor evidence="2">
        <name>Zn(2+)</name>
        <dbReference type="ChEBI" id="CHEBI:29105"/>
    </cofactor>
</comment>
<dbReference type="STRING" id="943830.A4A58_19605"/>
<feature type="domain" description="Peptidase M20 dimerisation" evidence="13">
    <location>
        <begin position="184"/>
        <end position="288"/>
    </location>
</feature>
<comment type="caution">
    <text evidence="14">The sequence shown here is derived from an EMBL/GenBank/DDBJ whole genome shotgun (WGS) entry which is preliminary data.</text>
</comment>
<evidence type="ECO:0000256" key="5">
    <source>
        <dbReference type="ARBA" id="ARBA00011921"/>
    </source>
</evidence>
<evidence type="ECO:0000259" key="13">
    <source>
        <dbReference type="Pfam" id="PF07687"/>
    </source>
</evidence>
<comment type="cofactor">
    <cofactor evidence="1">
        <name>Co(2+)</name>
        <dbReference type="ChEBI" id="CHEBI:48828"/>
    </cofactor>
</comment>
<dbReference type="Gene3D" id="3.30.70.360">
    <property type="match status" value="1"/>
</dbReference>
<keyword evidence="11" id="KW-0170">Cobalt</keyword>
<comment type="catalytic activity">
    <reaction evidence="12">
        <text>N-succinyl-(2S,6S)-2,6-diaminopimelate + H2O = (2S,6S)-2,6-diaminopimelate + succinate</text>
        <dbReference type="Rhea" id="RHEA:22608"/>
        <dbReference type="ChEBI" id="CHEBI:15377"/>
        <dbReference type="ChEBI" id="CHEBI:30031"/>
        <dbReference type="ChEBI" id="CHEBI:57609"/>
        <dbReference type="ChEBI" id="CHEBI:58087"/>
        <dbReference type="EC" id="3.5.1.18"/>
    </reaction>
</comment>
<dbReference type="InterPro" id="IPR010182">
    <property type="entry name" value="ArgE/DapE"/>
</dbReference>
<name>A0A163X593_9BRAD</name>
<evidence type="ECO:0000256" key="4">
    <source>
        <dbReference type="ARBA" id="ARBA00006247"/>
    </source>
</evidence>
<dbReference type="InterPro" id="IPR001261">
    <property type="entry name" value="ArgE/DapE_CS"/>
</dbReference>
<dbReference type="CDD" id="cd08659">
    <property type="entry name" value="M20_ArgE_DapE-like"/>
    <property type="match status" value="1"/>
</dbReference>
<evidence type="ECO:0000256" key="10">
    <source>
        <dbReference type="ARBA" id="ARBA00022833"/>
    </source>
</evidence>
<dbReference type="GO" id="GO:0009014">
    <property type="term" value="F:succinyl-diaminopimelate desuccinylase activity"/>
    <property type="evidence" value="ECO:0007669"/>
    <property type="project" value="UniProtKB-EC"/>
</dbReference>
<comment type="pathway">
    <text evidence="3">Amino-acid biosynthesis; L-lysine biosynthesis via DAP pathway; LL-2,6-diaminopimelate from (S)-tetrahydrodipicolinate (succinylase route): step 3/3.</text>
</comment>
<dbReference type="Pfam" id="PF07687">
    <property type="entry name" value="M20_dimer"/>
    <property type="match status" value="1"/>
</dbReference>
<reference evidence="14 15" key="1">
    <citation type="submission" date="2016-03" db="EMBL/GenBank/DDBJ databases">
        <title>Microsymbionts genomes from the relict species Vavilovia formosa (Stev.) Fed.</title>
        <authorList>
            <person name="Kopat V."/>
            <person name="Chirak E."/>
            <person name="Kimeklis A."/>
            <person name="Andronov E."/>
        </authorList>
    </citation>
    <scope>NUCLEOTIDE SEQUENCE [LARGE SCALE GENOMIC DNA]</scope>
    <source>
        <strain evidence="14 15">Vaf07</strain>
    </source>
</reference>
<keyword evidence="7" id="KW-0028">Amino-acid biosynthesis</keyword>
<evidence type="ECO:0000256" key="3">
    <source>
        <dbReference type="ARBA" id="ARBA00005130"/>
    </source>
</evidence>
<dbReference type="InterPro" id="IPR002933">
    <property type="entry name" value="Peptidase_M20"/>
</dbReference>
<dbReference type="InterPro" id="IPR036264">
    <property type="entry name" value="Bact_exopeptidase_dim_dom"/>
</dbReference>
<evidence type="ECO:0000256" key="2">
    <source>
        <dbReference type="ARBA" id="ARBA00001947"/>
    </source>
</evidence>
<dbReference type="GO" id="GO:0046872">
    <property type="term" value="F:metal ion binding"/>
    <property type="evidence" value="ECO:0007669"/>
    <property type="project" value="UniProtKB-KW"/>
</dbReference>
<dbReference type="PROSITE" id="PS00759">
    <property type="entry name" value="ARGE_DAPE_CPG2_2"/>
    <property type="match status" value="1"/>
</dbReference>
<dbReference type="Proteomes" id="UP000076574">
    <property type="component" value="Unassembled WGS sequence"/>
</dbReference>
<dbReference type="GO" id="GO:0009089">
    <property type="term" value="P:lysine biosynthetic process via diaminopimelate"/>
    <property type="evidence" value="ECO:0007669"/>
    <property type="project" value="UniProtKB-UniPathway"/>
</dbReference>
<keyword evidence="15" id="KW-1185">Reference proteome</keyword>
<evidence type="ECO:0000256" key="11">
    <source>
        <dbReference type="ARBA" id="ARBA00023285"/>
    </source>
</evidence>
<dbReference type="PANTHER" id="PTHR43808">
    <property type="entry name" value="ACETYLORNITHINE DEACETYLASE"/>
    <property type="match status" value="1"/>
</dbReference>
<keyword evidence="8" id="KW-0479">Metal-binding</keyword>
<evidence type="ECO:0000313" key="14">
    <source>
        <dbReference type="EMBL" id="KZD20433.1"/>
    </source>
</evidence>
<comment type="similarity">
    <text evidence="4">Belongs to the peptidase M20A family.</text>
</comment>
<dbReference type="UniPathway" id="UPA00034">
    <property type="reaction ID" value="UER00021"/>
</dbReference>
<dbReference type="InterPro" id="IPR011650">
    <property type="entry name" value="Peptidase_M20_dimer"/>
</dbReference>
<dbReference type="NCBIfam" id="TIGR01910">
    <property type="entry name" value="DapE-ArgE"/>
    <property type="match status" value="1"/>
</dbReference>
<evidence type="ECO:0000256" key="7">
    <source>
        <dbReference type="ARBA" id="ARBA00022605"/>
    </source>
</evidence>
<dbReference type="SUPFAM" id="SSF53187">
    <property type="entry name" value="Zn-dependent exopeptidases"/>
    <property type="match status" value="1"/>
</dbReference>
<proteinExistence type="inferred from homology"/>
<keyword evidence="9" id="KW-0378">Hydrolase</keyword>
<protein>
    <recommendedName>
        <fullName evidence="6">Probable succinyl-diaminopimelate desuccinylase</fullName>
        <ecNumber evidence="5">3.5.1.18</ecNumber>
    </recommendedName>
</protein>
<evidence type="ECO:0000256" key="12">
    <source>
        <dbReference type="ARBA" id="ARBA00051301"/>
    </source>
</evidence>
<accession>A0A163X593</accession>